<evidence type="ECO:0000313" key="2">
    <source>
        <dbReference type="Proteomes" id="UP000000447"/>
    </source>
</evidence>
<protein>
    <submittedName>
        <fullName evidence="1">Uncharacterized protein</fullName>
    </submittedName>
</protein>
<organism evidence="1 2">
    <name type="scientific">Thermomicrobium roseum (strain ATCC 27502 / DSM 5159 / P-2)</name>
    <dbReference type="NCBI Taxonomy" id="309801"/>
    <lineage>
        <taxon>Bacteria</taxon>
        <taxon>Pseudomonadati</taxon>
        <taxon>Thermomicrobiota</taxon>
        <taxon>Thermomicrobia</taxon>
        <taxon>Thermomicrobiales</taxon>
        <taxon>Thermomicrobiaceae</taxon>
        <taxon>Thermomicrobium</taxon>
    </lineage>
</organism>
<evidence type="ECO:0000313" key="1">
    <source>
        <dbReference type="EMBL" id="ACM05105.1"/>
    </source>
</evidence>
<gene>
    <name evidence="1" type="ordered locus">trd_0934</name>
</gene>
<accession>B9KZT9</accession>
<dbReference type="HOGENOM" id="CLU_3012840_0_0_0"/>
<sequence>MRVRVPLPAPRQDAEIDRSVAAAVAVVGYRVNGVEVVSENVFDDQLRLHPRKHLAR</sequence>
<name>B9KZT9_THERP</name>
<dbReference type="EMBL" id="CP001275">
    <property type="protein sequence ID" value="ACM05105.1"/>
    <property type="molecule type" value="Genomic_DNA"/>
</dbReference>
<dbReference type="Proteomes" id="UP000000447">
    <property type="component" value="Chromosome"/>
</dbReference>
<dbReference type="KEGG" id="tro:trd_0934"/>
<keyword evidence="2" id="KW-1185">Reference proteome</keyword>
<reference evidence="1 2" key="1">
    <citation type="journal article" date="2009" name="PLoS ONE">
        <title>Complete genome sequence of the aerobic CO-oxidizing thermophile Thermomicrobium roseum.</title>
        <authorList>
            <person name="Wu D."/>
            <person name="Raymond J."/>
            <person name="Wu M."/>
            <person name="Chatterji S."/>
            <person name="Ren Q."/>
            <person name="Graham J.E."/>
            <person name="Bryant D.A."/>
            <person name="Robb F."/>
            <person name="Colman A."/>
            <person name="Tallon L.J."/>
            <person name="Badger J.H."/>
            <person name="Madupu R."/>
            <person name="Ward N.L."/>
            <person name="Eisen J.A."/>
        </authorList>
    </citation>
    <scope>NUCLEOTIDE SEQUENCE [LARGE SCALE GENOMIC DNA]</scope>
    <source>
        <strain evidence="2">ATCC 27502 / DSM 5159 / P-2</strain>
    </source>
</reference>
<dbReference type="AlphaFoldDB" id="B9KZT9"/>
<proteinExistence type="predicted"/>